<keyword evidence="5 9" id="KW-0863">Zinc-finger</keyword>
<dbReference type="GO" id="GO:0008270">
    <property type="term" value="F:zinc ion binding"/>
    <property type="evidence" value="ECO:0007669"/>
    <property type="project" value="UniProtKB-KW"/>
</dbReference>
<evidence type="ECO:0000256" key="8">
    <source>
        <dbReference type="ARBA" id="ARBA00023242"/>
    </source>
</evidence>
<keyword evidence="3" id="KW-0479">Metal-binding</keyword>
<feature type="domain" description="BTB" evidence="11">
    <location>
        <begin position="24"/>
        <end position="99"/>
    </location>
</feature>
<comment type="caution">
    <text evidence="13">The sequence shown here is derived from an EMBL/GenBank/DDBJ whole genome shotgun (WGS) entry which is preliminary data.</text>
</comment>
<dbReference type="InterPro" id="IPR011333">
    <property type="entry name" value="SKP1/BTB/POZ_sf"/>
</dbReference>
<name>A0A553NFA9_TIGCA</name>
<evidence type="ECO:0000256" key="9">
    <source>
        <dbReference type="PROSITE-ProRule" id="PRU00042"/>
    </source>
</evidence>
<dbReference type="SMART" id="SM00355">
    <property type="entry name" value="ZnF_C2H2"/>
    <property type="match status" value="6"/>
</dbReference>
<dbReference type="PROSITE" id="PS50097">
    <property type="entry name" value="BTB"/>
    <property type="match status" value="1"/>
</dbReference>
<feature type="domain" description="C2H2-type" evidence="12">
    <location>
        <begin position="505"/>
        <end position="532"/>
    </location>
</feature>
<feature type="domain" description="C2H2-type" evidence="12">
    <location>
        <begin position="449"/>
        <end position="476"/>
    </location>
</feature>
<feature type="region of interest" description="Disordered" evidence="10">
    <location>
        <begin position="212"/>
        <end position="239"/>
    </location>
</feature>
<accession>A0A553NFA9</accession>
<dbReference type="OMA" id="ACHNCSS"/>
<dbReference type="STRING" id="6832.A0A553NFA9"/>
<evidence type="ECO:0000256" key="10">
    <source>
        <dbReference type="SAM" id="MobiDB-lite"/>
    </source>
</evidence>
<dbReference type="Gene3D" id="3.30.160.60">
    <property type="entry name" value="Classic Zinc Finger"/>
    <property type="match status" value="6"/>
</dbReference>
<evidence type="ECO:0000256" key="2">
    <source>
        <dbReference type="ARBA" id="ARBA00006991"/>
    </source>
</evidence>
<dbReference type="FunFam" id="3.30.160.60:FF:002343">
    <property type="entry name" value="Zinc finger protein 33A"/>
    <property type="match status" value="1"/>
</dbReference>
<dbReference type="InterPro" id="IPR000210">
    <property type="entry name" value="BTB/POZ_dom"/>
</dbReference>
<dbReference type="GO" id="GO:0005634">
    <property type="term" value="C:nucleus"/>
    <property type="evidence" value="ECO:0007669"/>
    <property type="project" value="UniProtKB-SubCell"/>
</dbReference>
<dbReference type="SUPFAM" id="SSF57667">
    <property type="entry name" value="beta-beta-alpha zinc fingers"/>
    <property type="match status" value="4"/>
</dbReference>
<dbReference type="InterPro" id="IPR013087">
    <property type="entry name" value="Znf_C2H2_type"/>
</dbReference>
<feature type="domain" description="C2H2-type" evidence="12">
    <location>
        <begin position="391"/>
        <end position="419"/>
    </location>
</feature>
<dbReference type="Gene3D" id="3.30.710.10">
    <property type="entry name" value="Potassium Channel Kv1.1, Chain A"/>
    <property type="match status" value="1"/>
</dbReference>
<dbReference type="Proteomes" id="UP000318571">
    <property type="component" value="Chromosome 10"/>
</dbReference>
<comment type="similarity">
    <text evidence="2">Belongs to the krueppel C2H2-type zinc-finger protein family.</text>
</comment>
<dbReference type="AlphaFoldDB" id="A0A553NFA9"/>
<dbReference type="GO" id="GO:0000981">
    <property type="term" value="F:DNA-binding transcription factor activity, RNA polymerase II-specific"/>
    <property type="evidence" value="ECO:0007669"/>
    <property type="project" value="TreeGrafter"/>
</dbReference>
<dbReference type="PROSITE" id="PS50157">
    <property type="entry name" value="ZINC_FINGER_C2H2_2"/>
    <property type="match status" value="6"/>
</dbReference>
<evidence type="ECO:0000256" key="4">
    <source>
        <dbReference type="ARBA" id="ARBA00022737"/>
    </source>
</evidence>
<reference evidence="13 14" key="1">
    <citation type="journal article" date="2018" name="Nat. Ecol. Evol.">
        <title>Genomic signatures of mitonuclear coevolution across populations of Tigriopus californicus.</title>
        <authorList>
            <person name="Barreto F.S."/>
            <person name="Watson E.T."/>
            <person name="Lima T.G."/>
            <person name="Willett C.S."/>
            <person name="Edmands S."/>
            <person name="Li W."/>
            <person name="Burton R.S."/>
        </authorList>
    </citation>
    <scope>NUCLEOTIDE SEQUENCE [LARGE SCALE GENOMIC DNA]</scope>
    <source>
        <strain evidence="13 14">San Diego</strain>
    </source>
</reference>
<evidence type="ECO:0000259" key="12">
    <source>
        <dbReference type="PROSITE" id="PS50157"/>
    </source>
</evidence>
<gene>
    <name evidence="13" type="ORF">TCAL_00441</name>
</gene>
<keyword evidence="7" id="KW-0238">DNA-binding</keyword>
<evidence type="ECO:0000256" key="7">
    <source>
        <dbReference type="ARBA" id="ARBA00023125"/>
    </source>
</evidence>
<feature type="domain" description="C2H2-type" evidence="12">
    <location>
        <begin position="420"/>
        <end position="448"/>
    </location>
</feature>
<evidence type="ECO:0000256" key="6">
    <source>
        <dbReference type="ARBA" id="ARBA00022833"/>
    </source>
</evidence>
<feature type="region of interest" description="Disordered" evidence="10">
    <location>
        <begin position="554"/>
        <end position="586"/>
    </location>
</feature>
<evidence type="ECO:0000256" key="5">
    <source>
        <dbReference type="ARBA" id="ARBA00022771"/>
    </source>
</evidence>
<dbReference type="SUPFAM" id="SSF54695">
    <property type="entry name" value="POZ domain"/>
    <property type="match status" value="1"/>
</dbReference>
<dbReference type="PANTHER" id="PTHR24394:SF29">
    <property type="entry name" value="MYONEURIN"/>
    <property type="match status" value="1"/>
</dbReference>
<feature type="region of interest" description="Disordered" evidence="10">
    <location>
        <begin position="282"/>
        <end position="319"/>
    </location>
</feature>
<evidence type="ECO:0000313" key="13">
    <source>
        <dbReference type="EMBL" id="TRY64120.1"/>
    </source>
</evidence>
<keyword evidence="4" id="KW-0677">Repeat</keyword>
<evidence type="ECO:0000256" key="1">
    <source>
        <dbReference type="ARBA" id="ARBA00004123"/>
    </source>
</evidence>
<dbReference type="InterPro" id="IPR036236">
    <property type="entry name" value="Znf_C2H2_sf"/>
</dbReference>
<keyword evidence="8" id="KW-0539">Nucleus</keyword>
<keyword evidence="14" id="KW-1185">Reference proteome</keyword>
<feature type="region of interest" description="Disordered" evidence="10">
    <location>
        <begin position="348"/>
        <end position="381"/>
    </location>
</feature>
<dbReference type="FunFam" id="3.30.160.60:FF:000110">
    <property type="entry name" value="Zinc finger protein-like"/>
    <property type="match status" value="1"/>
</dbReference>
<sequence>MEFHRHSEMILSLVQDWLVGGKHTDVSVAVIEDGTIYSIRCHRVVLANASPFLACLLGGSTWPSRYLQDDISLLLSDVSNQNLELLISYLYTGMATFDSRQARSSFLEVLTSLGVKTPPYLGADESLAGSVELDHDILAETVDILNATLTSTTNKASTLQDLTEMTNLVPPSPALVCGSWPQNNSSLAVTDNKQPHQTRVLGKDFSAENSDHVLEDEEPGLKGPPKAATSFGNEEHGSSMKDLELSTVDQSAILYAFPTLGQPIEEQKGENPFEVRHRYVHNHTHPHRDSKNSMSDEVDLEREQASPISLTSSCSSSKENNDADLHFIMDDIQVERLKNSKLEQHSSASLFPLSEKELSNSNGVDQDEDEETGALTTSANGYTKARSKRRFQCNQCGKYFPSKHYLGFHETSVHSRIKSHPCQECDKVFTGDYYLRQHVRRMHSESRPFACHNCSSSFSVRYDLVVHMRTHEAVKQFKCDYCAKTYATHRALKEHARTHTGEKPFECKECGKKFALPKTLRVHYRQHSGERPYLCSHCGMTFVQNSTLRNHLRHHHQTTKNSRDHGDGTCSATTTSREAVGKPTGT</sequence>
<dbReference type="PANTHER" id="PTHR24394">
    <property type="entry name" value="ZINC FINGER PROTEIN"/>
    <property type="match status" value="1"/>
</dbReference>
<dbReference type="EMBL" id="VCGU01000458">
    <property type="protein sequence ID" value="TRY64120.1"/>
    <property type="molecule type" value="Genomic_DNA"/>
</dbReference>
<dbReference type="GO" id="GO:0003677">
    <property type="term" value="F:DNA binding"/>
    <property type="evidence" value="ECO:0007669"/>
    <property type="project" value="UniProtKB-KW"/>
</dbReference>
<evidence type="ECO:0000313" key="14">
    <source>
        <dbReference type="Proteomes" id="UP000318571"/>
    </source>
</evidence>
<feature type="compositionally biased region" description="Low complexity" evidence="10">
    <location>
        <begin position="306"/>
        <end position="317"/>
    </location>
</feature>
<dbReference type="FunFam" id="3.30.160.60:FF:001437">
    <property type="entry name" value="Zinc finger protein 594"/>
    <property type="match status" value="1"/>
</dbReference>
<comment type="subcellular location">
    <subcellularLocation>
        <location evidence="1">Nucleus</location>
    </subcellularLocation>
</comment>
<proteinExistence type="inferred from homology"/>
<evidence type="ECO:0000256" key="3">
    <source>
        <dbReference type="ARBA" id="ARBA00022723"/>
    </source>
</evidence>
<dbReference type="FunFam" id="3.30.160.60:FF:000710">
    <property type="entry name" value="Zinc finger protein 768"/>
    <property type="match status" value="1"/>
</dbReference>
<feature type="domain" description="C2H2-type" evidence="12">
    <location>
        <begin position="477"/>
        <end position="504"/>
    </location>
</feature>
<evidence type="ECO:0008006" key="15">
    <source>
        <dbReference type="Google" id="ProtNLM"/>
    </source>
</evidence>
<dbReference type="Pfam" id="PF00096">
    <property type="entry name" value="zf-C2H2"/>
    <property type="match status" value="5"/>
</dbReference>
<protein>
    <recommendedName>
        <fullName evidence="15">BTB domain-containing protein</fullName>
    </recommendedName>
</protein>
<dbReference type="Pfam" id="PF00651">
    <property type="entry name" value="BTB"/>
    <property type="match status" value="1"/>
</dbReference>
<feature type="domain" description="C2H2-type" evidence="12">
    <location>
        <begin position="533"/>
        <end position="561"/>
    </location>
</feature>
<keyword evidence="6" id="KW-0862">Zinc</keyword>
<organism evidence="13 14">
    <name type="scientific">Tigriopus californicus</name>
    <name type="common">Marine copepod</name>
    <dbReference type="NCBI Taxonomy" id="6832"/>
    <lineage>
        <taxon>Eukaryota</taxon>
        <taxon>Metazoa</taxon>
        <taxon>Ecdysozoa</taxon>
        <taxon>Arthropoda</taxon>
        <taxon>Crustacea</taxon>
        <taxon>Multicrustacea</taxon>
        <taxon>Hexanauplia</taxon>
        <taxon>Copepoda</taxon>
        <taxon>Harpacticoida</taxon>
        <taxon>Harpacticidae</taxon>
        <taxon>Tigriopus</taxon>
    </lineage>
</organism>
<evidence type="ECO:0000259" key="11">
    <source>
        <dbReference type="PROSITE" id="PS50097"/>
    </source>
</evidence>
<dbReference type="PROSITE" id="PS00028">
    <property type="entry name" value="ZINC_FINGER_C2H2_1"/>
    <property type="match status" value="6"/>
</dbReference>